<comment type="catalytic activity">
    <reaction evidence="8">
        <text>an all-trans-polyprenyl diphosphate + 4-hydroxybenzoate = a 4-hydroxy-3-(all-trans-polyprenyl)benzoate + diphosphate</text>
        <dbReference type="Rhea" id="RHEA:44504"/>
        <dbReference type="Rhea" id="RHEA-COMP:9514"/>
        <dbReference type="Rhea" id="RHEA-COMP:9564"/>
        <dbReference type="ChEBI" id="CHEBI:17879"/>
        <dbReference type="ChEBI" id="CHEBI:33019"/>
        <dbReference type="ChEBI" id="CHEBI:58914"/>
        <dbReference type="ChEBI" id="CHEBI:78396"/>
        <dbReference type="EC" id="2.5.1.39"/>
    </reaction>
</comment>
<dbReference type="InterPro" id="IPR039653">
    <property type="entry name" value="Prenyltransferase"/>
</dbReference>
<evidence type="ECO:0000256" key="2">
    <source>
        <dbReference type="ARBA" id="ARBA00004141"/>
    </source>
</evidence>
<evidence type="ECO:0000256" key="3">
    <source>
        <dbReference type="ARBA" id="ARBA00005985"/>
    </source>
</evidence>
<dbReference type="GO" id="GO:0008299">
    <property type="term" value="P:isoprenoid biosynthetic process"/>
    <property type="evidence" value="ECO:0007669"/>
    <property type="project" value="UniProtKB-UniRule"/>
</dbReference>
<keyword evidence="6 8" id="KW-1133">Transmembrane helix</keyword>
<keyword evidence="5 8" id="KW-0812">Transmembrane</keyword>
<comment type="pathway">
    <text evidence="8">Cofactor biosynthesis; ubiquinone biosynthesis.</text>
</comment>
<dbReference type="PROSITE" id="PS00943">
    <property type="entry name" value="UBIA"/>
    <property type="match status" value="1"/>
</dbReference>
<dbReference type="AlphaFoldDB" id="A0A9W7AEW9"/>
<dbReference type="CDD" id="cd13959">
    <property type="entry name" value="PT_UbiA_COQ2"/>
    <property type="match status" value="1"/>
</dbReference>
<organism evidence="9 10">
    <name type="scientific">Triparma laevis f. inornata</name>
    <dbReference type="NCBI Taxonomy" id="1714386"/>
    <lineage>
        <taxon>Eukaryota</taxon>
        <taxon>Sar</taxon>
        <taxon>Stramenopiles</taxon>
        <taxon>Ochrophyta</taxon>
        <taxon>Bolidophyceae</taxon>
        <taxon>Parmales</taxon>
        <taxon>Triparmaceae</taxon>
        <taxon>Triparma</taxon>
    </lineage>
</organism>
<evidence type="ECO:0000256" key="6">
    <source>
        <dbReference type="ARBA" id="ARBA00022989"/>
    </source>
</evidence>
<dbReference type="InterPro" id="IPR030470">
    <property type="entry name" value="UbiA_prenylTrfase_CS"/>
</dbReference>
<keyword evidence="8" id="KW-0496">Mitochondrion</keyword>
<dbReference type="NCBIfam" id="TIGR01474">
    <property type="entry name" value="ubiA_proteo"/>
    <property type="match status" value="1"/>
</dbReference>
<keyword evidence="8" id="KW-0414">Isoprene biosynthesis</keyword>
<evidence type="ECO:0000256" key="7">
    <source>
        <dbReference type="ARBA" id="ARBA00023136"/>
    </source>
</evidence>
<comment type="cofactor">
    <cofactor evidence="1 8">
        <name>Mg(2+)</name>
        <dbReference type="ChEBI" id="CHEBI:18420"/>
    </cofactor>
</comment>
<dbReference type="GO" id="GO:0008412">
    <property type="term" value="F:4-hydroxybenzoate polyprenyltransferase activity"/>
    <property type="evidence" value="ECO:0007669"/>
    <property type="project" value="UniProtKB-EC"/>
</dbReference>
<evidence type="ECO:0000313" key="10">
    <source>
        <dbReference type="Proteomes" id="UP001162640"/>
    </source>
</evidence>
<evidence type="ECO:0000256" key="4">
    <source>
        <dbReference type="ARBA" id="ARBA00022679"/>
    </source>
</evidence>
<dbReference type="InterPro" id="IPR000537">
    <property type="entry name" value="UbiA_prenyltransferase"/>
</dbReference>
<comment type="function">
    <text evidence="8">Catalyzes the prenylation of para-hydroxybenzoate (PHB) with an all-trans polyprenyl group. Mediates the second step in the final reaction sequence of coenzyme Q (CoQ) biosynthesis, which is the condensation of the polyisoprenoid side chain with PHB, generating the first membrane-bound Q intermediate.</text>
</comment>
<evidence type="ECO:0000313" key="9">
    <source>
        <dbReference type="EMBL" id="GMH67104.1"/>
    </source>
</evidence>
<comment type="similarity">
    <text evidence="3 8">Belongs to the UbiA prenyltransferase family.</text>
</comment>
<dbReference type="InterPro" id="IPR006370">
    <property type="entry name" value="HB_polyprenyltransferase-like"/>
</dbReference>
<dbReference type="GO" id="GO:0005743">
    <property type="term" value="C:mitochondrial inner membrane"/>
    <property type="evidence" value="ECO:0007669"/>
    <property type="project" value="UniProtKB-SubCell"/>
</dbReference>
<keyword evidence="8" id="KW-0831">Ubiquinone biosynthesis</keyword>
<comment type="subcellular location">
    <subcellularLocation>
        <location evidence="2">Membrane</location>
        <topology evidence="2">Multi-pass membrane protein</topology>
    </subcellularLocation>
    <subcellularLocation>
        <location evidence="8">Mitochondrion inner membrane</location>
        <topology evidence="8">Multi-pass membrane protein</topology>
        <orientation evidence="8">Matrix side</orientation>
    </subcellularLocation>
</comment>
<evidence type="ECO:0000256" key="5">
    <source>
        <dbReference type="ARBA" id="ARBA00022692"/>
    </source>
</evidence>
<dbReference type="InterPro" id="IPR044878">
    <property type="entry name" value="UbiA_sf"/>
</dbReference>
<evidence type="ECO:0000256" key="8">
    <source>
        <dbReference type="HAMAP-Rule" id="MF_03189"/>
    </source>
</evidence>
<dbReference type="HAMAP" id="MF_01635">
    <property type="entry name" value="UbiA"/>
    <property type="match status" value="1"/>
</dbReference>
<dbReference type="Pfam" id="PF01040">
    <property type="entry name" value="UbiA"/>
    <property type="match status" value="1"/>
</dbReference>
<dbReference type="FunFam" id="1.10.357.140:FF:000003">
    <property type="entry name" value="4-hydroxybenzoate polyprenyltransferase, mitochondrial"/>
    <property type="match status" value="1"/>
</dbReference>
<accession>A0A9W7AEW9</accession>
<dbReference type="PANTHER" id="PTHR11048">
    <property type="entry name" value="PRENYLTRANSFERASES"/>
    <property type="match status" value="1"/>
</dbReference>
<keyword evidence="4 8" id="KW-0808">Transferase</keyword>
<sequence length="291" mass="31412">MKTIPSSYHPYAYLARLDKPIGTLLLLHPCIWSTCLYASSTDTPPSIQLITLFTTGAFIMRSAGCTINDMWDSEFDKKVERTKNRPLASNALNFNQALTFLAAQLSLGLGVLLSLPNTEFCCYLGAASLPLVILYPTAKRWTPYPQLLLGLTFNWGALMGYAGGAGEVGLCCLPMYLGGVGWTMVYDTLYAHQDKKDDERIGLKSTALTFGNSKTPLYAFASLFTTGLTLSGSLASMALPYYLGVAAGSGHVFWQIYTADFEDGENLGERFKSNQIVGGVVSAGAVAACLI</sequence>
<gene>
    <name evidence="9" type="ORF">TL16_g04592</name>
</gene>
<reference evidence="10" key="1">
    <citation type="journal article" date="2023" name="Commun. Biol.">
        <title>Genome analysis of Parmales, the sister group of diatoms, reveals the evolutionary specialization of diatoms from phago-mixotrophs to photoautotrophs.</title>
        <authorList>
            <person name="Ban H."/>
            <person name="Sato S."/>
            <person name="Yoshikawa S."/>
            <person name="Yamada K."/>
            <person name="Nakamura Y."/>
            <person name="Ichinomiya M."/>
            <person name="Sato N."/>
            <person name="Blanc-Mathieu R."/>
            <person name="Endo H."/>
            <person name="Kuwata A."/>
            <person name="Ogata H."/>
        </authorList>
    </citation>
    <scope>NUCLEOTIDE SEQUENCE [LARGE SCALE GENOMIC DNA]</scope>
</reference>
<dbReference type="FunFam" id="1.20.120.1780:FF:000001">
    <property type="entry name" value="4-hydroxybenzoate octaprenyltransferase"/>
    <property type="match status" value="1"/>
</dbReference>
<dbReference type="Gene3D" id="1.20.120.1780">
    <property type="entry name" value="UbiA prenyltransferase"/>
    <property type="match status" value="1"/>
</dbReference>
<protein>
    <recommendedName>
        <fullName evidence="8">4-hydroxybenzoate polyprenyltransferase, mitochondrial</fullName>
        <shortName evidence="8">4-HB polyprenyltransferase</shortName>
        <ecNumber evidence="8">2.5.1.39</ecNumber>
    </recommendedName>
    <alternativeName>
        <fullName evidence="8">Para-hydroxybenzoate--polyprenyltransferase</fullName>
        <shortName evidence="8">PHB:PPT</shortName>
        <shortName evidence="8">PHB:polyprenyltransferase</shortName>
    </alternativeName>
</protein>
<dbReference type="GO" id="GO:0006744">
    <property type="term" value="P:ubiquinone biosynthetic process"/>
    <property type="evidence" value="ECO:0007669"/>
    <property type="project" value="UniProtKB-UniRule"/>
</dbReference>
<name>A0A9W7AEW9_9STRA</name>
<proteinExistence type="inferred from homology"/>
<dbReference type="PANTHER" id="PTHR11048:SF28">
    <property type="entry name" value="4-HYDROXYBENZOATE POLYPRENYLTRANSFERASE, MITOCHONDRIAL"/>
    <property type="match status" value="1"/>
</dbReference>
<dbReference type="Gene3D" id="1.10.357.140">
    <property type="entry name" value="UbiA prenyltransferase"/>
    <property type="match status" value="1"/>
</dbReference>
<evidence type="ECO:0000256" key="1">
    <source>
        <dbReference type="ARBA" id="ARBA00001946"/>
    </source>
</evidence>
<dbReference type="Proteomes" id="UP001162640">
    <property type="component" value="Unassembled WGS sequence"/>
</dbReference>
<dbReference type="EC" id="2.5.1.39" evidence="8"/>
<dbReference type="EMBL" id="BLQM01000128">
    <property type="protein sequence ID" value="GMH67104.1"/>
    <property type="molecule type" value="Genomic_DNA"/>
</dbReference>
<keyword evidence="8" id="KW-0999">Mitochondrion inner membrane</keyword>
<keyword evidence="7 8" id="KW-0472">Membrane</keyword>
<comment type="caution">
    <text evidence="9">The sequence shown here is derived from an EMBL/GenBank/DDBJ whole genome shotgun (WGS) entry which is preliminary data.</text>
</comment>